<keyword evidence="3" id="KW-1185">Reference proteome</keyword>
<organism evidence="2 3">
    <name type="scientific">Ornithinimicrobium ciconiae</name>
    <dbReference type="NCBI Taxonomy" id="2594265"/>
    <lineage>
        <taxon>Bacteria</taxon>
        <taxon>Bacillati</taxon>
        <taxon>Actinomycetota</taxon>
        <taxon>Actinomycetes</taxon>
        <taxon>Micrococcales</taxon>
        <taxon>Ornithinimicrobiaceae</taxon>
        <taxon>Ornithinimicrobium</taxon>
    </lineage>
</organism>
<keyword evidence="1" id="KW-0812">Transmembrane</keyword>
<gene>
    <name evidence="2" type="ORF">FNH13_13455</name>
</gene>
<feature type="transmembrane region" description="Helical" evidence="1">
    <location>
        <begin position="68"/>
        <end position="88"/>
    </location>
</feature>
<dbReference type="KEGG" id="orz:FNH13_13455"/>
<keyword evidence="1" id="KW-1133">Transmembrane helix</keyword>
<feature type="transmembrane region" description="Helical" evidence="1">
    <location>
        <begin position="44"/>
        <end position="61"/>
    </location>
</feature>
<proteinExistence type="predicted"/>
<dbReference type="OrthoDB" id="3297181at2"/>
<evidence type="ECO:0000313" key="2">
    <source>
        <dbReference type="EMBL" id="QDO89207.1"/>
    </source>
</evidence>
<accession>A0A516GCI6</accession>
<feature type="transmembrane region" description="Helical" evidence="1">
    <location>
        <begin position="108"/>
        <end position="128"/>
    </location>
</feature>
<dbReference type="Proteomes" id="UP000315395">
    <property type="component" value="Chromosome"/>
</dbReference>
<evidence type="ECO:0008006" key="4">
    <source>
        <dbReference type="Google" id="ProtNLM"/>
    </source>
</evidence>
<dbReference type="EMBL" id="CP041616">
    <property type="protein sequence ID" value="QDO89207.1"/>
    <property type="molecule type" value="Genomic_DNA"/>
</dbReference>
<reference evidence="2 3" key="1">
    <citation type="submission" date="2019-07" db="EMBL/GenBank/DDBJ databases">
        <title>complete genome sequencing of Ornithinimicrobium sp. H23M54.</title>
        <authorList>
            <person name="Bae J.-W."/>
            <person name="Lee S.-Y."/>
        </authorList>
    </citation>
    <scope>NUCLEOTIDE SEQUENCE [LARGE SCALE GENOMIC DNA]</scope>
    <source>
        <strain evidence="2 3">H23M54</strain>
    </source>
</reference>
<keyword evidence="1" id="KW-0472">Membrane</keyword>
<evidence type="ECO:0000256" key="1">
    <source>
        <dbReference type="SAM" id="Phobius"/>
    </source>
</evidence>
<protein>
    <recommendedName>
        <fullName evidence="4">Integral membrane protein</fullName>
    </recommendedName>
</protein>
<evidence type="ECO:0000313" key="3">
    <source>
        <dbReference type="Proteomes" id="UP000315395"/>
    </source>
</evidence>
<name>A0A516GCI6_9MICO</name>
<dbReference type="AlphaFoldDB" id="A0A516GCI6"/>
<sequence length="139" mass="14030">MRAVAERVVRGLVVLALLVDAGVHLALASDMQLAAPGGIGGGWLFRIQAVLALLAAGNLALRPSRLAYLVAGAVALSAFVPALLYTYADVPAIGPVPAMHDPFWSAPKMISALAEGLGAAGAMVGIGLTSRPVRDAPPG</sequence>